<gene>
    <name evidence="1" type="ORF">HCBG_08288</name>
</gene>
<dbReference type="AlphaFoldDB" id="C0NYQ8"/>
<sequence>MASIELYWVDTILGVRAQSFLDRCGWWDFSFILCFSGRWFRRHLNVDIGPAFKASLNKNGTENGFTKTKLRSILVVISYGHTIFADVNLLGQFDKNPGSVHKALSTRSGFGPAITVEVEGQTVQSSDNMIVECG</sequence>
<evidence type="ECO:0000313" key="1">
    <source>
        <dbReference type="EMBL" id="EEH03348.1"/>
    </source>
</evidence>
<organism evidence="1 2">
    <name type="scientific">Ajellomyces capsulatus (strain G186AR / H82 / ATCC MYA-2454 / RMSCC 2432)</name>
    <name type="common">Darling's disease fungus</name>
    <name type="synonym">Histoplasma capsulatum</name>
    <dbReference type="NCBI Taxonomy" id="447093"/>
    <lineage>
        <taxon>Eukaryota</taxon>
        <taxon>Fungi</taxon>
        <taxon>Dikarya</taxon>
        <taxon>Ascomycota</taxon>
        <taxon>Pezizomycotina</taxon>
        <taxon>Eurotiomycetes</taxon>
        <taxon>Eurotiomycetidae</taxon>
        <taxon>Onygenales</taxon>
        <taxon>Ajellomycetaceae</taxon>
        <taxon>Histoplasma</taxon>
    </lineage>
</organism>
<dbReference type="RefSeq" id="XP_045283829.1">
    <property type="nucleotide sequence ID" value="XM_045435337.1"/>
</dbReference>
<evidence type="ECO:0000313" key="2">
    <source>
        <dbReference type="Proteomes" id="UP000001631"/>
    </source>
</evidence>
<dbReference type="EMBL" id="GG663377">
    <property type="protein sequence ID" value="EEH03348.1"/>
    <property type="molecule type" value="Genomic_DNA"/>
</dbReference>
<keyword evidence="2" id="KW-1185">Reference proteome</keyword>
<dbReference type="HOGENOM" id="CLU_1895579_0_0_1"/>
<dbReference type="Proteomes" id="UP000001631">
    <property type="component" value="Unassembled WGS sequence"/>
</dbReference>
<accession>C0NYQ8</accession>
<dbReference type="InParanoid" id="C0NYQ8"/>
<name>C0NYQ8_AJECG</name>
<dbReference type="GeneID" id="69041304"/>
<reference evidence="1" key="1">
    <citation type="submission" date="2009-02" db="EMBL/GenBank/DDBJ databases">
        <title>The Genome Sequence of Ajellomyces capsulatus strain G186AR.</title>
        <authorList>
            <consortium name="The Broad Institute Genome Sequencing Platform"/>
            <person name="Champion M."/>
            <person name="Cuomo C."/>
            <person name="Ma L.-J."/>
            <person name="Henn M.R."/>
            <person name="Sil A."/>
            <person name="Goldman B."/>
            <person name="Young S.K."/>
            <person name="Kodira C.D."/>
            <person name="Zeng Q."/>
            <person name="Koehrsen M."/>
            <person name="Alvarado L."/>
            <person name="Berlin A."/>
            <person name="Borenstein D."/>
            <person name="Chen Z."/>
            <person name="Engels R."/>
            <person name="Freedman E."/>
            <person name="Gellesch M."/>
            <person name="Goldberg J."/>
            <person name="Griggs A."/>
            <person name="Gujja S."/>
            <person name="Heiman D."/>
            <person name="Hepburn T."/>
            <person name="Howarth C."/>
            <person name="Jen D."/>
            <person name="Larson L."/>
            <person name="Lewis B."/>
            <person name="Mehta T."/>
            <person name="Park D."/>
            <person name="Pearson M."/>
            <person name="Roberts A."/>
            <person name="Saif S."/>
            <person name="Shea T."/>
            <person name="Shenoy N."/>
            <person name="Sisk P."/>
            <person name="Stolte C."/>
            <person name="Sykes S."/>
            <person name="Walk T."/>
            <person name="White J."/>
            <person name="Yandava C."/>
            <person name="Klein B."/>
            <person name="McEwen J.G."/>
            <person name="Puccia R."/>
            <person name="Goldman G.H."/>
            <person name="Felipe M.S."/>
            <person name="Nino-Vega G."/>
            <person name="San-Blas G."/>
            <person name="Taylor J."/>
            <person name="Mendoza L."/>
            <person name="Galagan J."/>
            <person name="Nusbaum C."/>
            <person name="Birren B."/>
        </authorList>
    </citation>
    <scope>NUCLEOTIDE SEQUENCE</scope>
    <source>
        <strain evidence="1">G186AR</strain>
    </source>
</reference>
<proteinExistence type="predicted"/>
<protein>
    <submittedName>
        <fullName evidence="1">Uncharacterized protein</fullName>
    </submittedName>
</protein>